<proteinExistence type="predicted"/>
<sequence length="228" mass="26009">MNIIMKSMKFVSSTCKNRDIILSSEERQDVENMLKVNANKKMLQNFVMQKNEKKVVLKDVHDIHSGIKKIDKDRPKFTGSILIAIKSLRTERDHKTVGMFLKKPVNASDTESAEYKYQELLTPPTSYNSFVPDTLITEETKTFAISCQSTGSRPAALMYWFLEQQNITSNSTSQTIHDSPTDKYTVTSSLRYSVDRRYNEQKLKCGAVNIAGSMEIFLTLDVKCKLTL</sequence>
<organism evidence="3 4">
    <name type="scientific">Mytilus edulis</name>
    <name type="common">Blue mussel</name>
    <dbReference type="NCBI Taxonomy" id="6550"/>
    <lineage>
        <taxon>Eukaryota</taxon>
        <taxon>Metazoa</taxon>
        <taxon>Spiralia</taxon>
        <taxon>Lophotrochozoa</taxon>
        <taxon>Mollusca</taxon>
        <taxon>Bivalvia</taxon>
        <taxon>Autobranchia</taxon>
        <taxon>Pteriomorphia</taxon>
        <taxon>Mytilida</taxon>
        <taxon>Mytiloidea</taxon>
        <taxon>Mytilidae</taxon>
        <taxon>Mytilinae</taxon>
        <taxon>Mytilus</taxon>
    </lineage>
</organism>
<comment type="caution">
    <text evidence="3">The sequence shown here is derived from an EMBL/GenBank/DDBJ whole genome shotgun (WGS) entry which is preliminary data.</text>
</comment>
<dbReference type="AlphaFoldDB" id="A0A8S3S7V6"/>
<evidence type="ECO:0000259" key="2">
    <source>
        <dbReference type="PROSITE" id="PS50835"/>
    </source>
</evidence>
<dbReference type="Pfam" id="PF08205">
    <property type="entry name" value="C2-set_2"/>
    <property type="match status" value="1"/>
</dbReference>
<dbReference type="PROSITE" id="PS50835">
    <property type="entry name" value="IG_LIKE"/>
    <property type="match status" value="1"/>
</dbReference>
<dbReference type="Gene3D" id="2.60.40.10">
    <property type="entry name" value="Immunoglobulins"/>
    <property type="match status" value="1"/>
</dbReference>
<accession>A0A8S3S7V6</accession>
<reference evidence="3" key="1">
    <citation type="submission" date="2021-03" db="EMBL/GenBank/DDBJ databases">
        <authorList>
            <person name="Bekaert M."/>
        </authorList>
    </citation>
    <scope>NUCLEOTIDE SEQUENCE</scope>
</reference>
<keyword evidence="4" id="KW-1185">Reference proteome</keyword>
<feature type="domain" description="Ig-like" evidence="2">
    <location>
        <begin position="123"/>
        <end position="221"/>
    </location>
</feature>
<dbReference type="InterPro" id="IPR013162">
    <property type="entry name" value="CD80_C2-set"/>
</dbReference>
<evidence type="ECO:0000313" key="4">
    <source>
        <dbReference type="Proteomes" id="UP000683360"/>
    </source>
</evidence>
<evidence type="ECO:0000256" key="1">
    <source>
        <dbReference type="ARBA" id="ARBA00023157"/>
    </source>
</evidence>
<keyword evidence="1" id="KW-1015">Disulfide bond</keyword>
<dbReference type="EMBL" id="CAJPWZ010001537">
    <property type="protein sequence ID" value="CAG2217389.1"/>
    <property type="molecule type" value="Genomic_DNA"/>
</dbReference>
<dbReference type="InterPro" id="IPR013783">
    <property type="entry name" value="Ig-like_fold"/>
</dbReference>
<dbReference type="Proteomes" id="UP000683360">
    <property type="component" value="Unassembled WGS sequence"/>
</dbReference>
<dbReference type="SUPFAM" id="SSF48726">
    <property type="entry name" value="Immunoglobulin"/>
    <property type="match status" value="1"/>
</dbReference>
<gene>
    <name evidence="3" type="ORF">MEDL_31084</name>
</gene>
<name>A0A8S3S7V6_MYTED</name>
<dbReference type="InterPro" id="IPR036179">
    <property type="entry name" value="Ig-like_dom_sf"/>
</dbReference>
<dbReference type="InterPro" id="IPR007110">
    <property type="entry name" value="Ig-like_dom"/>
</dbReference>
<evidence type="ECO:0000313" key="3">
    <source>
        <dbReference type="EMBL" id="CAG2217389.1"/>
    </source>
</evidence>
<protein>
    <recommendedName>
        <fullName evidence="2">Ig-like domain-containing protein</fullName>
    </recommendedName>
</protein>